<keyword evidence="3" id="KW-1185">Reference proteome</keyword>
<dbReference type="Proteomes" id="UP001285921">
    <property type="component" value="Unassembled WGS sequence"/>
</dbReference>
<dbReference type="SUPFAM" id="SSF54909">
    <property type="entry name" value="Dimeric alpha+beta barrel"/>
    <property type="match status" value="1"/>
</dbReference>
<dbReference type="Pfam" id="PF07978">
    <property type="entry name" value="NIPSNAP"/>
    <property type="match status" value="1"/>
</dbReference>
<comment type="caution">
    <text evidence="2">The sequence shown here is derived from an EMBL/GenBank/DDBJ whole genome shotgun (WGS) entry which is preliminary data.</text>
</comment>
<dbReference type="InterPro" id="IPR012577">
    <property type="entry name" value="NIPSNAP"/>
</dbReference>
<evidence type="ECO:0000313" key="3">
    <source>
        <dbReference type="Proteomes" id="UP001285921"/>
    </source>
</evidence>
<gene>
    <name evidence="2" type="ORF">PghCCS26_16930</name>
</gene>
<dbReference type="InterPro" id="IPR011008">
    <property type="entry name" value="Dimeric_a/b-barrel"/>
</dbReference>
<accession>A0ABQ6NKC1</accession>
<protein>
    <submittedName>
        <fullName evidence="2">NIPSNAP family containing protein</fullName>
    </submittedName>
</protein>
<dbReference type="Gene3D" id="3.30.70.100">
    <property type="match status" value="1"/>
</dbReference>
<sequence length="109" mass="13104">MLYELRIYDVVPGRLHALLDRFENHTIGFFNKHGMRVPNFWVDADESKNRLYYILEHPDMAARERNFQAFMEDPEWRAIVEKTETNGPLHEKIEVIYMHNAPFSHSDKR</sequence>
<reference evidence="2 3" key="1">
    <citation type="submission" date="2023-05" db="EMBL/GenBank/DDBJ databases">
        <title>Draft genome of Paenibacillus sp. CCS26.</title>
        <authorList>
            <person name="Akita H."/>
            <person name="Shinto Y."/>
            <person name="Kimura Z."/>
        </authorList>
    </citation>
    <scope>NUCLEOTIDE SEQUENCE [LARGE SCALE GENOMIC DNA]</scope>
    <source>
        <strain evidence="2 3">CCS26</strain>
    </source>
</reference>
<evidence type="ECO:0000313" key="2">
    <source>
        <dbReference type="EMBL" id="GMK44565.1"/>
    </source>
</evidence>
<evidence type="ECO:0000259" key="1">
    <source>
        <dbReference type="Pfam" id="PF07978"/>
    </source>
</evidence>
<dbReference type="RefSeq" id="WP_317979530.1">
    <property type="nucleotide sequence ID" value="NZ_BTCL01000004.1"/>
</dbReference>
<organism evidence="2 3">
    <name type="scientific">Paenibacillus glycanilyticus</name>
    <dbReference type="NCBI Taxonomy" id="126569"/>
    <lineage>
        <taxon>Bacteria</taxon>
        <taxon>Bacillati</taxon>
        <taxon>Bacillota</taxon>
        <taxon>Bacilli</taxon>
        <taxon>Bacillales</taxon>
        <taxon>Paenibacillaceae</taxon>
        <taxon>Paenibacillus</taxon>
    </lineage>
</organism>
<name>A0ABQ6NKC1_9BACL</name>
<dbReference type="EMBL" id="BTCL01000004">
    <property type="protein sequence ID" value="GMK44565.1"/>
    <property type="molecule type" value="Genomic_DNA"/>
</dbReference>
<proteinExistence type="predicted"/>
<feature type="domain" description="NIPSNAP" evidence="1">
    <location>
        <begin position="3"/>
        <end position="87"/>
    </location>
</feature>